<keyword evidence="4" id="KW-0540">Nuclease</keyword>
<dbReference type="AlphaFoldDB" id="A0A151TVF9"/>
<dbReference type="Proteomes" id="UP000075243">
    <property type="component" value="Chromosome 3"/>
</dbReference>
<evidence type="ECO:0000313" key="10">
    <source>
        <dbReference type="EMBL" id="KYP71030.1"/>
    </source>
</evidence>
<dbReference type="Pfam" id="PF13359">
    <property type="entry name" value="DDE_Tnp_4"/>
    <property type="match status" value="1"/>
</dbReference>
<name>A0A151TVF9_CAJCA</name>
<dbReference type="EMBL" id="CM003605">
    <property type="protein sequence ID" value="KYP71030.1"/>
    <property type="molecule type" value="Genomic_DNA"/>
</dbReference>
<dbReference type="Pfam" id="PF26138">
    <property type="entry name" value="DUF8040"/>
    <property type="match status" value="1"/>
</dbReference>
<dbReference type="OMA" id="NCDRDEN"/>
<keyword evidence="11" id="KW-1185">Reference proteome</keyword>
<dbReference type="GO" id="GO:0005634">
    <property type="term" value="C:nucleus"/>
    <property type="evidence" value="ECO:0007669"/>
    <property type="project" value="UniProtKB-SubCell"/>
</dbReference>
<feature type="domain" description="DUF8040" evidence="9">
    <location>
        <begin position="1"/>
        <end position="72"/>
    </location>
</feature>
<evidence type="ECO:0000259" key="8">
    <source>
        <dbReference type="Pfam" id="PF13359"/>
    </source>
</evidence>
<evidence type="ECO:0000256" key="1">
    <source>
        <dbReference type="ARBA" id="ARBA00001968"/>
    </source>
</evidence>
<dbReference type="GO" id="GO:0004518">
    <property type="term" value="F:nuclease activity"/>
    <property type="evidence" value="ECO:0007669"/>
    <property type="project" value="UniProtKB-KW"/>
</dbReference>
<evidence type="ECO:0000256" key="7">
    <source>
        <dbReference type="ARBA" id="ARBA00023242"/>
    </source>
</evidence>
<evidence type="ECO:0000313" key="11">
    <source>
        <dbReference type="Proteomes" id="UP000075243"/>
    </source>
</evidence>
<dbReference type="STRING" id="3821.A0A151TVF9"/>
<accession>A0A151TVF9</accession>
<dbReference type="InterPro" id="IPR027806">
    <property type="entry name" value="HARBI1_dom"/>
</dbReference>
<feature type="domain" description="DDE Tnp4" evidence="8">
    <location>
        <begin position="110"/>
        <end position="272"/>
    </location>
</feature>
<dbReference type="GO" id="GO:0016787">
    <property type="term" value="F:hydrolase activity"/>
    <property type="evidence" value="ECO:0007669"/>
    <property type="project" value="UniProtKB-KW"/>
</dbReference>
<evidence type="ECO:0000256" key="6">
    <source>
        <dbReference type="ARBA" id="ARBA00022801"/>
    </source>
</evidence>
<sequence length="332" mass="39434">MFRMEKHVFNQLYFELVECGLKATKQMEVQEMVAMFLNMVGHGVGNRMIQERFQHSGETVSRHFHKVLVACLKLAFEYIKPQDYRFHHVHTKIQKDRRYWPFFKNAIGAIDGTHIPCVISPSEQPKFIGRKGYPTQNVMAFCDWDMCFIFALLGWEGTAHDVRVFENALTTPTMNFPHPPSGKYYLVDFGYPTPIRYVGPYKCERYHLPDFRRSFRFENYNEVFNYYHSSLRCTIERTFGVWKNRFAILRCMPKFKFETQVQIVSATMTIHNFIRRKSETDSEFKRYEDENIDEYENDNHISEDQSLPLTVTSSTEIDLVRDSIRDQIISHM</sequence>
<evidence type="ECO:0000256" key="5">
    <source>
        <dbReference type="ARBA" id="ARBA00022723"/>
    </source>
</evidence>
<dbReference type="PANTHER" id="PTHR22930">
    <property type="match status" value="1"/>
</dbReference>
<dbReference type="InterPro" id="IPR058353">
    <property type="entry name" value="DUF8040"/>
</dbReference>
<comment type="subcellular location">
    <subcellularLocation>
        <location evidence="2">Nucleus</location>
    </subcellularLocation>
</comment>
<evidence type="ECO:0000256" key="3">
    <source>
        <dbReference type="ARBA" id="ARBA00006958"/>
    </source>
</evidence>
<protein>
    <submittedName>
        <fullName evidence="10">Uncharacterized protein</fullName>
    </submittedName>
</protein>
<comment type="cofactor">
    <cofactor evidence="1">
        <name>a divalent metal cation</name>
        <dbReference type="ChEBI" id="CHEBI:60240"/>
    </cofactor>
</comment>
<dbReference type="GO" id="GO:0046872">
    <property type="term" value="F:metal ion binding"/>
    <property type="evidence" value="ECO:0007669"/>
    <property type="project" value="UniProtKB-KW"/>
</dbReference>
<keyword evidence="7" id="KW-0539">Nucleus</keyword>
<proteinExistence type="inferred from homology"/>
<evidence type="ECO:0000259" key="9">
    <source>
        <dbReference type="Pfam" id="PF26138"/>
    </source>
</evidence>
<evidence type="ECO:0000256" key="4">
    <source>
        <dbReference type="ARBA" id="ARBA00022722"/>
    </source>
</evidence>
<keyword evidence="5" id="KW-0479">Metal-binding</keyword>
<gene>
    <name evidence="10" type="ORF">KK1_010273</name>
</gene>
<dbReference type="InterPro" id="IPR045249">
    <property type="entry name" value="HARBI1-like"/>
</dbReference>
<comment type="similarity">
    <text evidence="3">Belongs to the HARBI1 family.</text>
</comment>
<evidence type="ECO:0000256" key="2">
    <source>
        <dbReference type="ARBA" id="ARBA00004123"/>
    </source>
</evidence>
<organism evidence="10 11">
    <name type="scientific">Cajanus cajan</name>
    <name type="common">Pigeon pea</name>
    <name type="synonym">Cajanus indicus</name>
    <dbReference type="NCBI Taxonomy" id="3821"/>
    <lineage>
        <taxon>Eukaryota</taxon>
        <taxon>Viridiplantae</taxon>
        <taxon>Streptophyta</taxon>
        <taxon>Embryophyta</taxon>
        <taxon>Tracheophyta</taxon>
        <taxon>Spermatophyta</taxon>
        <taxon>Magnoliopsida</taxon>
        <taxon>eudicotyledons</taxon>
        <taxon>Gunneridae</taxon>
        <taxon>Pentapetalae</taxon>
        <taxon>rosids</taxon>
        <taxon>fabids</taxon>
        <taxon>Fabales</taxon>
        <taxon>Fabaceae</taxon>
        <taxon>Papilionoideae</taxon>
        <taxon>50 kb inversion clade</taxon>
        <taxon>NPAAA clade</taxon>
        <taxon>indigoferoid/millettioid clade</taxon>
        <taxon>Phaseoleae</taxon>
        <taxon>Cajanus</taxon>
    </lineage>
</organism>
<reference evidence="10 11" key="1">
    <citation type="journal article" date="2012" name="Nat. Biotechnol.">
        <title>Draft genome sequence of pigeonpea (Cajanus cajan), an orphan legume crop of resource-poor farmers.</title>
        <authorList>
            <person name="Varshney R.K."/>
            <person name="Chen W."/>
            <person name="Li Y."/>
            <person name="Bharti A.K."/>
            <person name="Saxena R.K."/>
            <person name="Schlueter J.A."/>
            <person name="Donoghue M.T."/>
            <person name="Azam S."/>
            <person name="Fan G."/>
            <person name="Whaley A.M."/>
            <person name="Farmer A.D."/>
            <person name="Sheridan J."/>
            <person name="Iwata A."/>
            <person name="Tuteja R."/>
            <person name="Penmetsa R.V."/>
            <person name="Wu W."/>
            <person name="Upadhyaya H.D."/>
            <person name="Yang S.P."/>
            <person name="Shah T."/>
            <person name="Saxena K.B."/>
            <person name="Michael T."/>
            <person name="McCombie W.R."/>
            <person name="Yang B."/>
            <person name="Zhang G."/>
            <person name="Yang H."/>
            <person name="Wang J."/>
            <person name="Spillane C."/>
            <person name="Cook D.R."/>
            <person name="May G.D."/>
            <person name="Xu X."/>
            <person name="Jackson S.A."/>
        </authorList>
    </citation>
    <scope>NUCLEOTIDE SEQUENCE [LARGE SCALE GENOMIC DNA]</scope>
    <source>
        <strain evidence="11">cv. Asha</strain>
    </source>
</reference>
<dbReference type="Gramene" id="C.cajan_09989.t">
    <property type="protein sequence ID" value="C.cajan_09989.t"/>
    <property type="gene ID" value="C.cajan_09989"/>
</dbReference>
<dbReference type="PANTHER" id="PTHR22930:SF221">
    <property type="entry name" value="NUCLEASE HARBI1"/>
    <property type="match status" value="1"/>
</dbReference>
<keyword evidence="6" id="KW-0378">Hydrolase</keyword>